<name>A0AAN7CSI0_9PEZI</name>
<dbReference type="PROSITE" id="PS50181">
    <property type="entry name" value="FBOX"/>
    <property type="match status" value="1"/>
</dbReference>
<protein>
    <recommendedName>
        <fullName evidence="1">F-box domain-containing protein</fullName>
    </recommendedName>
</protein>
<feature type="domain" description="F-box" evidence="1">
    <location>
        <begin position="1"/>
        <end position="50"/>
    </location>
</feature>
<evidence type="ECO:0000259" key="1">
    <source>
        <dbReference type="PROSITE" id="PS50181"/>
    </source>
</evidence>
<evidence type="ECO:0000313" key="3">
    <source>
        <dbReference type="Proteomes" id="UP001303647"/>
    </source>
</evidence>
<dbReference type="CDD" id="cd09917">
    <property type="entry name" value="F-box_SF"/>
    <property type="match status" value="1"/>
</dbReference>
<comment type="caution">
    <text evidence="2">The sequence shown here is derived from an EMBL/GenBank/DDBJ whole genome shotgun (WGS) entry which is preliminary data.</text>
</comment>
<reference evidence="2" key="2">
    <citation type="submission" date="2023-05" db="EMBL/GenBank/DDBJ databases">
        <authorList>
            <consortium name="Lawrence Berkeley National Laboratory"/>
            <person name="Steindorff A."/>
            <person name="Hensen N."/>
            <person name="Bonometti L."/>
            <person name="Westerberg I."/>
            <person name="Brannstrom I.O."/>
            <person name="Guillou S."/>
            <person name="Cros-Aarteil S."/>
            <person name="Calhoun S."/>
            <person name="Haridas S."/>
            <person name="Kuo A."/>
            <person name="Mondo S."/>
            <person name="Pangilinan J."/>
            <person name="Riley R."/>
            <person name="Labutti K."/>
            <person name="Andreopoulos B."/>
            <person name="Lipzen A."/>
            <person name="Chen C."/>
            <person name="Yanf M."/>
            <person name="Daum C."/>
            <person name="Ng V."/>
            <person name="Clum A."/>
            <person name="Ohm R."/>
            <person name="Martin F."/>
            <person name="Silar P."/>
            <person name="Natvig D."/>
            <person name="Lalanne C."/>
            <person name="Gautier V."/>
            <person name="Ament-Velasquez S.L."/>
            <person name="Kruys A."/>
            <person name="Hutchinson M.I."/>
            <person name="Powell A.J."/>
            <person name="Barry K."/>
            <person name="Miller A.N."/>
            <person name="Grigoriev I.V."/>
            <person name="Debuchy R."/>
            <person name="Gladieux P."/>
            <person name="Thoren M.H."/>
            <person name="Johannesson H."/>
        </authorList>
    </citation>
    <scope>NUCLEOTIDE SEQUENCE</scope>
    <source>
        <strain evidence="2">CBS 359.72</strain>
    </source>
</reference>
<evidence type="ECO:0000313" key="2">
    <source>
        <dbReference type="EMBL" id="KAK4247524.1"/>
    </source>
</evidence>
<accession>A0AAN7CSI0</accession>
<dbReference type="Pfam" id="PF12937">
    <property type="entry name" value="F-box-like"/>
    <property type="match status" value="1"/>
</dbReference>
<dbReference type="SUPFAM" id="SSF81383">
    <property type="entry name" value="F-box domain"/>
    <property type="match status" value="1"/>
</dbReference>
<dbReference type="Proteomes" id="UP001303647">
    <property type="component" value="Unassembled WGS sequence"/>
</dbReference>
<gene>
    <name evidence="2" type="ORF">C7999DRAFT_32068</name>
</gene>
<dbReference type="AlphaFoldDB" id="A0AAN7CSI0"/>
<dbReference type="EMBL" id="MU857652">
    <property type="protein sequence ID" value="KAK4247524.1"/>
    <property type="molecule type" value="Genomic_DNA"/>
</dbReference>
<sequence length="400" mass="45681">MALQNLPSEILIHILSSTDSLSDLRALASTSRRFYSLFECDKAALIYQTLANALGPVIVDALGHDEMQLLDPQNPDFFGDPVCDVLAHYTRYLEGRDRPTPCPLSLDQVLRLVRSYNILTELADLYINRKLKLFELEVAPVCRPVNPPALLAPPSRVEWLRVLRAHYRLQMALHLWMGAKCGRKREFDAERVNKANRSLILLWEPWEVQQIACVGNLYRRFSESISDLINDELLKREYNSRDVYYSLYKRRETAEKLKMADEAGWYKVLDDLSCFRSGDAKLAGLEGRNSLGARQFMYAVSCMGCVHEPSTGRHQFPVTIRFTGDSITTVPFAWVDAFDGHYGYNFWRVLPSIERDGQPTHGLLTLLGYAIWDAPRFKVLKTAPFLWHGETGWARSGTST</sequence>
<dbReference type="InterPro" id="IPR001810">
    <property type="entry name" value="F-box_dom"/>
</dbReference>
<reference evidence="2" key="1">
    <citation type="journal article" date="2023" name="Mol. Phylogenet. Evol.">
        <title>Genome-scale phylogeny and comparative genomics of the fungal order Sordariales.</title>
        <authorList>
            <person name="Hensen N."/>
            <person name="Bonometti L."/>
            <person name="Westerberg I."/>
            <person name="Brannstrom I.O."/>
            <person name="Guillou S."/>
            <person name="Cros-Aarteil S."/>
            <person name="Calhoun S."/>
            <person name="Haridas S."/>
            <person name="Kuo A."/>
            <person name="Mondo S."/>
            <person name="Pangilinan J."/>
            <person name="Riley R."/>
            <person name="LaButti K."/>
            <person name="Andreopoulos B."/>
            <person name="Lipzen A."/>
            <person name="Chen C."/>
            <person name="Yan M."/>
            <person name="Daum C."/>
            <person name="Ng V."/>
            <person name="Clum A."/>
            <person name="Steindorff A."/>
            <person name="Ohm R.A."/>
            <person name="Martin F."/>
            <person name="Silar P."/>
            <person name="Natvig D.O."/>
            <person name="Lalanne C."/>
            <person name="Gautier V."/>
            <person name="Ament-Velasquez S.L."/>
            <person name="Kruys A."/>
            <person name="Hutchinson M.I."/>
            <person name="Powell A.J."/>
            <person name="Barry K."/>
            <person name="Miller A.N."/>
            <person name="Grigoriev I.V."/>
            <person name="Debuchy R."/>
            <person name="Gladieux P."/>
            <person name="Hiltunen Thoren M."/>
            <person name="Johannesson H."/>
        </authorList>
    </citation>
    <scope>NUCLEOTIDE SEQUENCE</scope>
    <source>
        <strain evidence="2">CBS 359.72</strain>
    </source>
</reference>
<proteinExistence type="predicted"/>
<keyword evidence="3" id="KW-1185">Reference proteome</keyword>
<organism evidence="2 3">
    <name type="scientific">Corynascus novoguineensis</name>
    <dbReference type="NCBI Taxonomy" id="1126955"/>
    <lineage>
        <taxon>Eukaryota</taxon>
        <taxon>Fungi</taxon>
        <taxon>Dikarya</taxon>
        <taxon>Ascomycota</taxon>
        <taxon>Pezizomycotina</taxon>
        <taxon>Sordariomycetes</taxon>
        <taxon>Sordariomycetidae</taxon>
        <taxon>Sordariales</taxon>
        <taxon>Chaetomiaceae</taxon>
        <taxon>Corynascus</taxon>
    </lineage>
</organism>
<dbReference type="InterPro" id="IPR036047">
    <property type="entry name" value="F-box-like_dom_sf"/>
</dbReference>